<feature type="region of interest" description="Disordered" evidence="1">
    <location>
        <begin position="137"/>
        <end position="170"/>
    </location>
</feature>
<feature type="compositionally biased region" description="Low complexity" evidence="1">
    <location>
        <begin position="147"/>
        <end position="162"/>
    </location>
</feature>
<evidence type="ECO:0000313" key="4">
    <source>
        <dbReference type="EMBL" id="KAK0165791.1"/>
    </source>
</evidence>
<feature type="compositionally biased region" description="Basic and acidic residues" evidence="1">
    <location>
        <begin position="88"/>
        <end position="100"/>
    </location>
</feature>
<dbReference type="PROSITE" id="PS50053">
    <property type="entry name" value="UBIQUITIN_2"/>
    <property type="match status" value="1"/>
</dbReference>
<dbReference type="EMBL" id="JAQQBS010001422">
    <property type="protein sequence ID" value="KAK0165791.1"/>
    <property type="molecule type" value="Genomic_DNA"/>
</dbReference>
<evidence type="ECO:0000313" key="5">
    <source>
        <dbReference type="Proteomes" id="UP001168990"/>
    </source>
</evidence>
<dbReference type="Proteomes" id="UP001168990">
    <property type="component" value="Unassembled WGS sequence"/>
</dbReference>
<dbReference type="InterPro" id="IPR029071">
    <property type="entry name" value="Ubiquitin-like_domsf"/>
</dbReference>
<protein>
    <recommendedName>
        <fullName evidence="3">Ubiquitin-like domain-containing protein</fullName>
    </recommendedName>
</protein>
<proteinExistence type="predicted"/>
<feature type="domain" description="Ubiquitin-like" evidence="3">
    <location>
        <begin position="178"/>
        <end position="246"/>
    </location>
</feature>
<dbReference type="InterPro" id="IPR000626">
    <property type="entry name" value="Ubiquitin-like_dom"/>
</dbReference>
<feature type="compositionally biased region" description="Polar residues" evidence="1">
    <location>
        <begin position="101"/>
        <end position="116"/>
    </location>
</feature>
<dbReference type="SUPFAM" id="SSF54236">
    <property type="entry name" value="Ubiquitin-like"/>
    <property type="match status" value="1"/>
</dbReference>
<organism evidence="4 5">
    <name type="scientific">Microctonus aethiopoides</name>
    <dbReference type="NCBI Taxonomy" id="144406"/>
    <lineage>
        <taxon>Eukaryota</taxon>
        <taxon>Metazoa</taxon>
        <taxon>Ecdysozoa</taxon>
        <taxon>Arthropoda</taxon>
        <taxon>Hexapoda</taxon>
        <taxon>Insecta</taxon>
        <taxon>Pterygota</taxon>
        <taxon>Neoptera</taxon>
        <taxon>Endopterygota</taxon>
        <taxon>Hymenoptera</taxon>
        <taxon>Apocrita</taxon>
        <taxon>Ichneumonoidea</taxon>
        <taxon>Braconidae</taxon>
        <taxon>Euphorinae</taxon>
        <taxon>Microctonus</taxon>
    </lineage>
</organism>
<gene>
    <name evidence="4" type="ORF">PV328_004281</name>
</gene>
<dbReference type="CDD" id="cd17057">
    <property type="entry name" value="Ubl_TMUB1_like"/>
    <property type="match status" value="1"/>
</dbReference>
<dbReference type="PANTHER" id="PTHR14557">
    <property type="entry name" value="PROTEIN C7ORF21"/>
    <property type="match status" value="1"/>
</dbReference>
<feature type="transmembrane region" description="Helical" evidence="2">
    <location>
        <begin position="12"/>
        <end position="30"/>
    </location>
</feature>
<feature type="region of interest" description="Disordered" evidence="1">
    <location>
        <begin position="69"/>
        <end position="116"/>
    </location>
</feature>
<reference evidence="4" key="2">
    <citation type="submission" date="2023-03" db="EMBL/GenBank/DDBJ databases">
        <authorList>
            <person name="Inwood S.N."/>
            <person name="Skelly J.G."/>
            <person name="Guhlin J."/>
            <person name="Harrop T.W.R."/>
            <person name="Goldson S.G."/>
            <person name="Dearden P.K."/>
        </authorList>
    </citation>
    <scope>NUCLEOTIDE SEQUENCE</scope>
    <source>
        <strain evidence="4">Irish</strain>
        <tissue evidence="4">Whole body</tissue>
    </source>
</reference>
<dbReference type="AlphaFoldDB" id="A0AA39KLJ3"/>
<dbReference type="InterPro" id="IPR040352">
    <property type="entry name" value="TMUB1/2"/>
</dbReference>
<keyword evidence="2" id="KW-1133">Transmembrane helix</keyword>
<feature type="transmembrane region" description="Helical" evidence="2">
    <location>
        <begin position="324"/>
        <end position="342"/>
    </location>
</feature>
<evidence type="ECO:0000259" key="3">
    <source>
        <dbReference type="PROSITE" id="PS50053"/>
    </source>
</evidence>
<reference evidence="4" key="1">
    <citation type="journal article" date="2023" name="bioRxiv">
        <title>Scaffold-level genome assemblies of two parasitoid biocontrol wasps reveal the parthenogenesis mechanism and an associated novel virus.</title>
        <authorList>
            <person name="Inwood S."/>
            <person name="Skelly J."/>
            <person name="Guhlin J."/>
            <person name="Harrop T."/>
            <person name="Goldson S."/>
            <person name="Dearden P."/>
        </authorList>
    </citation>
    <scope>NUCLEOTIDE SEQUENCE</scope>
    <source>
        <strain evidence="4">Irish</strain>
        <tissue evidence="4">Whole body</tissue>
    </source>
</reference>
<dbReference type="Gene3D" id="3.10.20.90">
    <property type="entry name" value="Phosphatidylinositol 3-kinase Catalytic Subunit, Chain A, domain 1"/>
    <property type="match status" value="1"/>
</dbReference>
<dbReference type="Pfam" id="PF00240">
    <property type="entry name" value="ubiquitin"/>
    <property type="match status" value="1"/>
</dbReference>
<feature type="transmembrane region" description="Helical" evidence="2">
    <location>
        <begin position="295"/>
        <end position="312"/>
    </location>
</feature>
<evidence type="ECO:0000256" key="1">
    <source>
        <dbReference type="SAM" id="MobiDB-lite"/>
    </source>
</evidence>
<keyword evidence="2" id="KW-0812">Transmembrane</keyword>
<sequence>MTLIEGVGDEVTNFFIIVGVILAGWIAWCSTNISEQPLIHTVLILQHRTRTRIAEFRANIQQPTRIENRTVNSDESSEEILTPSNDTTSEREPNCTRENQEASQQVSSEETNPITVTSTAASEEVLIEAMDSLNDNNTRLLRRPTKLSVSETTNTSESSSLLHNDSVTENSANESNEITVKLKFINDDQKLVTGRLKELLGDFKKRHFAVELDSHKRVRLIFNGQVLQPDGKTLEKCGLYNNCVVHCLVHSPLSASTSNASDNSSSVYSSSQSFQNQPTVDGISSVHNEWDLSRLLVSILTLILALAWYSRYYYAQLFTATTTVALYALTAIFTLSVVGHFFPDRDSLRNID</sequence>
<accession>A0AA39KLJ3</accession>
<dbReference type="GO" id="GO:0036503">
    <property type="term" value="P:ERAD pathway"/>
    <property type="evidence" value="ECO:0007669"/>
    <property type="project" value="InterPro"/>
</dbReference>
<dbReference type="PANTHER" id="PTHR14557:SF5">
    <property type="entry name" value="UBIQUITIN-LIKE DOMAIN-CONTAINING PROTEIN"/>
    <property type="match status" value="1"/>
</dbReference>
<keyword evidence="5" id="KW-1185">Reference proteome</keyword>
<keyword evidence="2" id="KW-0472">Membrane</keyword>
<name>A0AA39KLJ3_9HYME</name>
<comment type="caution">
    <text evidence="4">The sequence shown here is derived from an EMBL/GenBank/DDBJ whole genome shotgun (WGS) entry which is preliminary data.</text>
</comment>
<evidence type="ECO:0000256" key="2">
    <source>
        <dbReference type="SAM" id="Phobius"/>
    </source>
</evidence>